<dbReference type="PANTHER" id="PTHR43289">
    <property type="entry name" value="MITOGEN-ACTIVATED PROTEIN KINASE KINASE KINASE 20-RELATED"/>
    <property type="match status" value="1"/>
</dbReference>
<dbReference type="GO" id="GO:0005524">
    <property type="term" value="F:ATP binding"/>
    <property type="evidence" value="ECO:0007669"/>
    <property type="project" value="UniProtKB-KW"/>
</dbReference>
<dbReference type="RefSeq" id="WP_013377180.1">
    <property type="nucleotide sequence ID" value="NC_014623.1"/>
</dbReference>
<organism evidence="6 7">
    <name type="scientific">Stigmatella aurantiaca (strain DW4/3-1)</name>
    <dbReference type="NCBI Taxonomy" id="378806"/>
    <lineage>
        <taxon>Bacteria</taxon>
        <taxon>Pseudomonadati</taxon>
        <taxon>Myxococcota</taxon>
        <taxon>Myxococcia</taxon>
        <taxon>Myxococcales</taxon>
        <taxon>Cystobacterineae</taxon>
        <taxon>Archangiaceae</taxon>
        <taxon>Stigmatella</taxon>
    </lineage>
</organism>
<gene>
    <name evidence="6" type="ordered locus">STAUR_6203</name>
</gene>
<sequence length="536" mass="57271">MNDRYRLVRPLATGGMAELFLGIAQGAEGFEKPVAIKRMLPHLAKDESLVQMFVSEARLATHLHHQNIATVYDVGTHTAGLFLVMELVNGWDLGVLMRHMARRGLRMPPHLVAFIGAQVLAGLIHAYRRTHQGRPVLTAHRDISPSNILVSREGEVKLTDFGIAKLEGISHGTQPGVFKGKPSYASPETVRGEPATAASDQFSLGLILHELLGGVHPFHDAGDPMGVAVAIATRPPPPLPEAPAPLAEGVMRALSRQPGARFAHPEAMAEALARYLSRAGEPASSNTLAAFIAGLELPPTLLEQDTPSDLQMNATTLGRGLKSPPELSHGFEIHIEEPPAPDVLPVRSLEQVAGAVGATASIPKTQPGLRHLPREALAPEPAPLAPSAAPDAPEVPLELAWGARPTATAEDEGARAPLAAFPEQRAPARRWMGLLGAVALLGPLLVLTVPWLQDLRPHWLSKEQVIAYPSLSIESHPEGARVLVEGVDQGKTPLVMDNTYPPGEVSVQLTLPGYKPWKGTFTGGAPATLDARLQRR</sequence>
<dbReference type="PROSITE" id="PS50011">
    <property type="entry name" value="PROTEIN_KINASE_DOM"/>
    <property type="match status" value="1"/>
</dbReference>
<dbReference type="CDD" id="cd14014">
    <property type="entry name" value="STKc_PknB_like"/>
    <property type="match status" value="1"/>
</dbReference>
<evidence type="ECO:0000256" key="2">
    <source>
        <dbReference type="ARBA" id="ARBA00022741"/>
    </source>
</evidence>
<dbReference type="KEGG" id="sur:STAUR_6203"/>
<evidence type="ECO:0000259" key="5">
    <source>
        <dbReference type="PROSITE" id="PS50011"/>
    </source>
</evidence>
<reference evidence="6 7" key="1">
    <citation type="journal article" date="2011" name="Mol. Biol. Evol.">
        <title>Comparative genomic analysis of fruiting body formation in Myxococcales.</title>
        <authorList>
            <person name="Huntley S."/>
            <person name="Hamann N."/>
            <person name="Wegener-Feldbrugge S."/>
            <person name="Treuner-Lange A."/>
            <person name="Kube M."/>
            <person name="Reinhardt R."/>
            <person name="Klages S."/>
            <person name="Muller R."/>
            <person name="Ronning C.M."/>
            <person name="Nierman W.C."/>
            <person name="Sogaard-Andersen L."/>
        </authorList>
    </citation>
    <scope>NUCLEOTIDE SEQUENCE [LARGE SCALE GENOMIC DNA]</scope>
    <source>
        <strain evidence="6 7">DW4/3-1</strain>
    </source>
</reference>
<dbReference type="InterPro" id="IPR011009">
    <property type="entry name" value="Kinase-like_dom_sf"/>
</dbReference>
<dbReference type="eggNOG" id="COG0515">
    <property type="taxonomic scope" value="Bacteria"/>
</dbReference>
<dbReference type="Pfam" id="PF00069">
    <property type="entry name" value="Pkinase"/>
    <property type="match status" value="1"/>
</dbReference>
<dbReference type="STRING" id="378806.STAUR_6203"/>
<evidence type="ECO:0000256" key="1">
    <source>
        <dbReference type="ARBA" id="ARBA00022679"/>
    </source>
</evidence>
<evidence type="ECO:0000313" key="7">
    <source>
        <dbReference type="Proteomes" id="UP000001351"/>
    </source>
</evidence>
<keyword evidence="3 6" id="KW-0418">Kinase</keyword>
<dbReference type="Pfam" id="PF08308">
    <property type="entry name" value="PEGA"/>
    <property type="match status" value="1"/>
</dbReference>
<dbReference type="InterPro" id="IPR013229">
    <property type="entry name" value="PEGA"/>
</dbReference>
<dbReference type="Proteomes" id="UP000001351">
    <property type="component" value="Chromosome"/>
</dbReference>
<feature type="domain" description="Protein kinase" evidence="5">
    <location>
        <begin position="5"/>
        <end position="276"/>
    </location>
</feature>
<dbReference type="AlphaFoldDB" id="E3FFN7"/>
<dbReference type="SUPFAM" id="SSF56112">
    <property type="entry name" value="Protein kinase-like (PK-like)"/>
    <property type="match status" value="1"/>
</dbReference>
<dbReference type="OrthoDB" id="9801841at2"/>
<dbReference type="Gene3D" id="1.10.510.10">
    <property type="entry name" value="Transferase(Phosphotransferase) domain 1"/>
    <property type="match status" value="1"/>
</dbReference>
<evidence type="ECO:0000256" key="4">
    <source>
        <dbReference type="ARBA" id="ARBA00022840"/>
    </source>
</evidence>
<keyword evidence="2" id="KW-0547">Nucleotide-binding</keyword>
<keyword evidence="4" id="KW-0067">ATP-binding</keyword>
<name>E3FFN7_STIAD</name>
<dbReference type="HOGENOM" id="CLU_000288_151_5_7"/>
<protein>
    <submittedName>
        <fullName evidence="6">Serine/threonine-protein kinase</fullName>
    </submittedName>
</protein>
<keyword evidence="7" id="KW-1185">Reference proteome</keyword>
<dbReference type="GO" id="GO:0004674">
    <property type="term" value="F:protein serine/threonine kinase activity"/>
    <property type="evidence" value="ECO:0007669"/>
    <property type="project" value="TreeGrafter"/>
</dbReference>
<evidence type="ECO:0000313" key="6">
    <source>
        <dbReference type="EMBL" id="ADO73960.1"/>
    </source>
</evidence>
<dbReference type="Gene3D" id="3.30.200.20">
    <property type="entry name" value="Phosphorylase Kinase, domain 1"/>
    <property type="match status" value="1"/>
</dbReference>
<dbReference type="EMBL" id="CP002271">
    <property type="protein sequence ID" value="ADO73960.1"/>
    <property type="molecule type" value="Genomic_DNA"/>
</dbReference>
<dbReference type="PANTHER" id="PTHR43289:SF6">
    <property type="entry name" value="SERINE_THREONINE-PROTEIN KINASE NEKL-3"/>
    <property type="match status" value="1"/>
</dbReference>
<dbReference type="InterPro" id="IPR000719">
    <property type="entry name" value="Prot_kinase_dom"/>
</dbReference>
<accession>E3FFN7</accession>
<keyword evidence="1" id="KW-0808">Transferase</keyword>
<evidence type="ECO:0000256" key="3">
    <source>
        <dbReference type="ARBA" id="ARBA00022777"/>
    </source>
</evidence>
<proteinExistence type="predicted"/>